<gene>
    <name evidence="10" type="ORF">V1264_010918</name>
</gene>
<evidence type="ECO:0000256" key="2">
    <source>
        <dbReference type="ARBA" id="ARBA00022443"/>
    </source>
</evidence>
<dbReference type="FunFam" id="2.30.30.40:FF:000001">
    <property type="entry name" value="Sorbin and SH3 domain-containing protein 1 isoform 2"/>
    <property type="match status" value="1"/>
</dbReference>
<dbReference type="SUPFAM" id="SSF50156">
    <property type="entry name" value="PDZ domain-like"/>
    <property type="match status" value="1"/>
</dbReference>
<evidence type="ECO:0000256" key="5">
    <source>
        <dbReference type="PROSITE-ProRule" id="PRU00192"/>
    </source>
</evidence>
<organism evidence="10 11">
    <name type="scientific">Littorina saxatilis</name>
    <dbReference type="NCBI Taxonomy" id="31220"/>
    <lineage>
        <taxon>Eukaryota</taxon>
        <taxon>Metazoa</taxon>
        <taxon>Spiralia</taxon>
        <taxon>Lophotrochozoa</taxon>
        <taxon>Mollusca</taxon>
        <taxon>Gastropoda</taxon>
        <taxon>Caenogastropoda</taxon>
        <taxon>Littorinimorpha</taxon>
        <taxon>Littorinoidea</taxon>
        <taxon>Littorinidae</taxon>
        <taxon>Littorina</taxon>
    </lineage>
</organism>
<feature type="compositionally biased region" description="Basic and acidic residues" evidence="6">
    <location>
        <begin position="1094"/>
        <end position="1112"/>
    </location>
</feature>
<feature type="domain" description="SH3" evidence="7">
    <location>
        <begin position="1455"/>
        <end position="1514"/>
    </location>
</feature>
<evidence type="ECO:0000256" key="4">
    <source>
        <dbReference type="ARBA" id="ARBA00022949"/>
    </source>
</evidence>
<keyword evidence="4" id="KW-0965">Cell junction</keyword>
<dbReference type="InterPro" id="IPR001478">
    <property type="entry name" value="PDZ"/>
</dbReference>
<feature type="domain" description="SH3" evidence="7">
    <location>
        <begin position="1689"/>
        <end position="1748"/>
    </location>
</feature>
<accession>A0AAN9BU79</accession>
<proteinExistence type="predicted"/>
<dbReference type="Pfam" id="PF00595">
    <property type="entry name" value="PDZ"/>
    <property type="match status" value="1"/>
</dbReference>
<feature type="compositionally biased region" description="Low complexity" evidence="6">
    <location>
        <begin position="389"/>
        <end position="415"/>
    </location>
</feature>
<keyword evidence="2 5" id="KW-0728">SH3 domain</keyword>
<dbReference type="Proteomes" id="UP001374579">
    <property type="component" value="Unassembled WGS sequence"/>
</dbReference>
<evidence type="ECO:0000259" key="9">
    <source>
        <dbReference type="PROSITE" id="PS50831"/>
    </source>
</evidence>
<dbReference type="EMBL" id="JBAMIC010000002">
    <property type="protein sequence ID" value="KAK7111249.1"/>
    <property type="molecule type" value="Genomic_DNA"/>
</dbReference>
<dbReference type="Pfam" id="PF02208">
    <property type="entry name" value="Sorb"/>
    <property type="match status" value="1"/>
</dbReference>
<dbReference type="CDD" id="cd11780">
    <property type="entry name" value="SH3_Sorbs_3"/>
    <property type="match status" value="1"/>
</dbReference>
<feature type="compositionally biased region" description="Basic and acidic residues" evidence="6">
    <location>
        <begin position="684"/>
        <end position="699"/>
    </location>
</feature>
<comment type="subcellular location">
    <subcellularLocation>
        <location evidence="1">Cell junction</location>
    </subcellularLocation>
</comment>
<feature type="compositionally biased region" description="Polar residues" evidence="6">
    <location>
        <begin position="218"/>
        <end position="230"/>
    </location>
</feature>
<feature type="compositionally biased region" description="Basic and acidic residues" evidence="6">
    <location>
        <begin position="474"/>
        <end position="483"/>
    </location>
</feature>
<feature type="domain" description="SoHo" evidence="9">
    <location>
        <begin position="863"/>
        <end position="926"/>
    </location>
</feature>
<feature type="compositionally biased region" description="Basic and acidic residues" evidence="6">
    <location>
        <begin position="105"/>
        <end position="116"/>
    </location>
</feature>
<dbReference type="SMART" id="SM00228">
    <property type="entry name" value="PDZ"/>
    <property type="match status" value="1"/>
</dbReference>
<feature type="region of interest" description="Disordered" evidence="6">
    <location>
        <begin position="942"/>
        <end position="1012"/>
    </location>
</feature>
<evidence type="ECO:0000259" key="7">
    <source>
        <dbReference type="PROSITE" id="PS50002"/>
    </source>
</evidence>
<dbReference type="PROSITE" id="PS50831">
    <property type="entry name" value="SOHO"/>
    <property type="match status" value="1"/>
</dbReference>
<feature type="compositionally biased region" description="Polar residues" evidence="6">
    <location>
        <begin position="1618"/>
        <end position="1633"/>
    </location>
</feature>
<dbReference type="SMART" id="SM00459">
    <property type="entry name" value="Sorb"/>
    <property type="match status" value="1"/>
</dbReference>
<keyword evidence="11" id="KW-1185">Reference proteome</keyword>
<dbReference type="SMART" id="SM00326">
    <property type="entry name" value="SH3"/>
    <property type="match status" value="3"/>
</dbReference>
<dbReference type="InterPro" id="IPR003127">
    <property type="entry name" value="SoHo_dom"/>
</dbReference>
<keyword evidence="3" id="KW-0677">Repeat</keyword>
<dbReference type="InterPro" id="IPR050384">
    <property type="entry name" value="Endophilin_SH3RF"/>
</dbReference>
<dbReference type="InterPro" id="IPR036034">
    <property type="entry name" value="PDZ_sf"/>
</dbReference>
<feature type="domain" description="SH3" evidence="7">
    <location>
        <begin position="1386"/>
        <end position="1445"/>
    </location>
</feature>
<dbReference type="CDD" id="cd11782">
    <property type="entry name" value="SH3_Sorbs_2"/>
    <property type="match status" value="1"/>
</dbReference>
<feature type="compositionally biased region" description="Low complexity" evidence="6">
    <location>
        <begin position="1555"/>
        <end position="1573"/>
    </location>
</feature>
<feature type="region of interest" description="Disordered" evidence="6">
    <location>
        <begin position="454"/>
        <end position="789"/>
    </location>
</feature>
<feature type="compositionally biased region" description="Low complexity" evidence="6">
    <location>
        <begin position="1340"/>
        <end position="1368"/>
    </location>
</feature>
<feature type="compositionally biased region" description="Low complexity" evidence="6">
    <location>
        <begin position="1591"/>
        <end position="1601"/>
    </location>
</feature>
<dbReference type="FunFam" id="2.30.42.10:FF:000055">
    <property type="entry name" value="PDZ and LIM domain protein 3"/>
    <property type="match status" value="1"/>
</dbReference>
<dbReference type="PRINTS" id="PR00452">
    <property type="entry name" value="SH3DOMAIN"/>
</dbReference>
<feature type="compositionally biased region" description="Polar residues" evidence="6">
    <location>
        <begin position="608"/>
        <end position="618"/>
    </location>
</feature>
<feature type="compositionally biased region" description="Basic and acidic residues" evidence="6">
    <location>
        <begin position="771"/>
        <end position="780"/>
    </location>
</feature>
<dbReference type="PROSITE" id="PS50106">
    <property type="entry name" value="PDZ"/>
    <property type="match status" value="1"/>
</dbReference>
<dbReference type="Pfam" id="PF00018">
    <property type="entry name" value="SH3_1"/>
    <property type="match status" value="1"/>
</dbReference>
<evidence type="ECO:0000313" key="11">
    <source>
        <dbReference type="Proteomes" id="UP001374579"/>
    </source>
</evidence>
<feature type="compositionally biased region" description="Polar residues" evidence="6">
    <location>
        <begin position="644"/>
        <end position="654"/>
    </location>
</feature>
<feature type="region of interest" description="Disordered" evidence="6">
    <location>
        <begin position="86"/>
        <end position="257"/>
    </location>
</feature>
<dbReference type="InterPro" id="IPR001452">
    <property type="entry name" value="SH3_domain"/>
</dbReference>
<dbReference type="PRINTS" id="PR00499">
    <property type="entry name" value="P67PHOX"/>
</dbReference>
<feature type="compositionally biased region" description="Polar residues" evidence="6">
    <location>
        <begin position="1602"/>
        <end position="1611"/>
    </location>
</feature>
<feature type="compositionally biased region" description="Pro residues" evidence="6">
    <location>
        <begin position="1136"/>
        <end position="1153"/>
    </location>
</feature>
<dbReference type="PROSITE" id="PS50002">
    <property type="entry name" value="SH3"/>
    <property type="match status" value="3"/>
</dbReference>
<dbReference type="InterPro" id="IPR036028">
    <property type="entry name" value="SH3-like_dom_sf"/>
</dbReference>
<evidence type="ECO:0000256" key="1">
    <source>
        <dbReference type="ARBA" id="ARBA00004282"/>
    </source>
</evidence>
<dbReference type="Pfam" id="PF14604">
    <property type="entry name" value="SH3_9"/>
    <property type="match status" value="2"/>
</dbReference>
<evidence type="ECO:0000256" key="6">
    <source>
        <dbReference type="SAM" id="MobiDB-lite"/>
    </source>
</evidence>
<feature type="domain" description="PDZ" evidence="8">
    <location>
        <begin position="11"/>
        <end position="85"/>
    </location>
</feature>
<feature type="compositionally biased region" description="Polar residues" evidence="6">
    <location>
        <begin position="187"/>
        <end position="212"/>
    </location>
</feature>
<feature type="compositionally biased region" description="Basic and acidic residues" evidence="6">
    <location>
        <begin position="964"/>
        <end position="1007"/>
    </location>
</feature>
<dbReference type="Gene3D" id="2.30.42.10">
    <property type="match status" value="1"/>
</dbReference>
<feature type="compositionally biased region" description="Basic and acidic residues" evidence="6">
    <location>
        <begin position="942"/>
        <end position="956"/>
    </location>
</feature>
<dbReference type="SUPFAM" id="SSF50044">
    <property type="entry name" value="SH3-domain"/>
    <property type="match status" value="3"/>
</dbReference>
<evidence type="ECO:0000313" key="10">
    <source>
        <dbReference type="EMBL" id="KAK7111249.1"/>
    </source>
</evidence>
<comment type="caution">
    <text evidence="10">The sequence shown here is derived from an EMBL/GenBank/DDBJ whole genome shotgun (WGS) entry which is preliminary data.</text>
</comment>
<reference evidence="10 11" key="1">
    <citation type="submission" date="2024-02" db="EMBL/GenBank/DDBJ databases">
        <title>Chromosome-scale genome assembly of the rough periwinkle Littorina saxatilis.</title>
        <authorList>
            <person name="De Jode A."/>
            <person name="Faria R."/>
            <person name="Formenti G."/>
            <person name="Sims Y."/>
            <person name="Smith T.P."/>
            <person name="Tracey A."/>
            <person name="Wood J.M.D."/>
            <person name="Zagrodzka Z.B."/>
            <person name="Johannesson K."/>
            <person name="Butlin R.K."/>
            <person name="Leder E.H."/>
        </authorList>
    </citation>
    <scope>NUCLEOTIDE SEQUENCE [LARGE SCALE GENOMIC DNA]</scope>
    <source>
        <strain evidence="10">Snail1</strain>
        <tissue evidence="10">Muscle</tissue>
    </source>
</reference>
<dbReference type="PANTHER" id="PTHR14167:SF116">
    <property type="entry name" value="CAP, ISOFORM AC"/>
    <property type="match status" value="1"/>
</dbReference>
<dbReference type="PANTHER" id="PTHR14167">
    <property type="entry name" value="SH3 DOMAIN-CONTAINING"/>
    <property type="match status" value="1"/>
</dbReference>
<dbReference type="GO" id="GO:0070161">
    <property type="term" value="C:anchoring junction"/>
    <property type="evidence" value="ECO:0007669"/>
    <property type="project" value="UniProtKB-SubCell"/>
</dbReference>
<dbReference type="Gene3D" id="2.30.30.40">
    <property type="entry name" value="SH3 Domains"/>
    <property type="match status" value="3"/>
</dbReference>
<feature type="compositionally biased region" description="Basic and acidic residues" evidence="6">
    <location>
        <begin position="1273"/>
        <end position="1319"/>
    </location>
</feature>
<feature type="region of interest" description="Disordered" evidence="6">
    <location>
        <begin position="1047"/>
        <end position="1383"/>
    </location>
</feature>
<evidence type="ECO:0008006" key="12">
    <source>
        <dbReference type="Google" id="ProtNLM"/>
    </source>
</evidence>
<protein>
    <recommendedName>
        <fullName evidence="12">Sorbin and SH3 domain-containing protein 1</fullName>
    </recommendedName>
</protein>
<feature type="compositionally biased region" description="Basic and acidic residues" evidence="6">
    <location>
        <begin position="1369"/>
        <end position="1383"/>
    </location>
</feature>
<feature type="compositionally biased region" description="Polar residues" evidence="6">
    <location>
        <begin position="729"/>
        <end position="739"/>
    </location>
</feature>
<dbReference type="CDD" id="cd11781">
    <property type="entry name" value="SH3_Sorbs_1"/>
    <property type="match status" value="1"/>
</dbReference>
<sequence>MTTFAVVLCGGSPWGFRITGGREFDEPITVSKINPNSKACNEGVKVGDVVTEINGQTTRGLSYADAQQVIKNATQQLLLRIDRGEKGPNVHLNGAVPASTAPRPHKVDTGVEAEKPKYKRAISIPELSPPSSSPSHRKGSASESRWSERGPFEQRGVTSPDMWSKRPTMPTASPKPQRHSIKPLALFQTQPASGFGNQTQPASGFGIQTQPISGFGTQGSRPSPQSQSHHTWGRGAGVGGGSVSPQGGANARGMNLFRRQQEKLAQLGADVQEISVNQGGYAPRPYEPPQAYSAQSSPGGVGPFARSLSVDEGRNVPIIVQTSAPRPFRPQPHRPRRNSENADSFYHVRAAHEQAPEPQQTHFPPWSQPPQEPSHGGRNFAVGSYATLPAKSSSSSSQQQQQAPRLHPHHQQQQQQPPPATSSGGGGSAVPVSQPLSVDADQPINDFDYHIYSTLPTIKPLRSTGRRGPLDLPELEREKKFQDFSKPLWTNTEPSHPSGDDSHSDNENAVSSSDSRDTIIARSDDTRSSHTDSTTKEKRSEPKMIPVRVVHEDGGRSHRANRSPAEFESMEQPWGKRVVEGAADSFTHAPSEPFTSSHEKPPDYQVNGLKSPSFTSSKRGVWSPGVGALSPSSVKSEPVGKSFDASSPPESSLKNIPAVWKPGGSGGGAKKEFRPVRLNTNAKPAERKASQDSLPKPEESYAWQPRRTSSTSDSLDGTHLPTASLKYTPMTTATTTLVSPDTKPAMSRAGSRGQRMGDHSGTNGSGGDGVFHGHKDDGEIHLPSTQSPYITLLQKSRENETQGDLNFNHIGSKKPIMVSSEGHIPRGAQYLGEKVTVDGNQQHTDTFYSMPTEEKTITTKTVEHKPVVYEGIGPVDTEGVPLAFRKNVTEENQHDWYKQMYKSLHRTDKKEDRLGINDMIDSIFEKAVNDLSKLEENKYRPTYKFPDDISDTKSEEDFNPYRPSYERTVKSKADDSGYRSEPEGRHTKDLFRRHRSTSEREPREPRRNFSSGYWAPASVRSKIDVYRVQPRSIVDYEPGFSSIAFQETKTRPRSYSAHSLRERKRKKQGNQFNPPIDKPGELSQYSVGGARHPSGHDERQEGDGADPREQYKKVQSGGDIPAKGLQKPAPDKPRATEPPIPPLPLSSLAPPPSSNTLPRTPHSARQPQPDKGGSTPTPRTPKGSAISAPAPPTRGGHGGVRGSATLPHPKRSSPYTTGLSAAQQLGVKSPPLSAAGTGSPGGFGGSNLVPSARVFKHQTTDAQRQKPQTGVVDPERERRRRQEEEAYRKKRLEELYEEERQKKMERDKMDTEARRHHDYFMNAQRSPISPNRFDDSPNMGSPGIGSSPLSPAIGSSPLSPSQPGSLGTLERKDQLSVPPERRRGFQLQGKARALYNFNAQNPRELSFRKNDIIYLHRQVDKNWFEGERHGRLGIFPSNYVEVVTSIEAARAAAMQAEGQGRARYNFTAQSTVELSLRKGEFVVLLRHVDDNWYEGRIGNRQGIFPISYVEVTRQPSTPLITPAPSVITTPMTGTPEMLSPVGYDAAPTPPPQPSPSALAAHRSPSGPYGYRQQGPGGHFFPTDPGSGSGSGSAPLLAPAPSVSRQQINLSRTEPDFSNPRSPVSSARSPTKSPISPGARLGSPLQGKRASPGPTPSFGPAPSLSVDIHSKAKPYTNGQARPGKVADDDLAVTRYRAVYAYRPQNEDELELREGDEIFVMEKCDDGWYVGTSNRTGSFGTFPGNYVQKI</sequence>
<evidence type="ECO:0000259" key="8">
    <source>
        <dbReference type="PROSITE" id="PS50106"/>
    </source>
</evidence>
<feature type="region of interest" description="Disordered" evidence="6">
    <location>
        <begin position="276"/>
        <end position="442"/>
    </location>
</feature>
<feature type="region of interest" description="Disordered" evidence="6">
    <location>
        <begin position="1520"/>
        <end position="1662"/>
    </location>
</feature>
<feature type="compositionally biased region" description="Polar residues" evidence="6">
    <location>
        <begin position="1213"/>
        <end position="1223"/>
    </location>
</feature>
<name>A0AAN9BU79_9CAEN</name>
<feature type="compositionally biased region" description="Polar residues" evidence="6">
    <location>
        <begin position="706"/>
        <end position="715"/>
    </location>
</feature>
<feature type="compositionally biased region" description="Basic and acidic residues" evidence="6">
    <location>
        <begin position="514"/>
        <end position="542"/>
    </location>
</feature>
<evidence type="ECO:0000256" key="3">
    <source>
        <dbReference type="ARBA" id="ARBA00022737"/>
    </source>
</evidence>